<evidence type="ECO:0000313" key="2">
    <source>
        <dbReference type="Proteomes" id="UP000001549"/>
    </source>
</evidence>
<dbReference type="Proteomes" id="UP000001549">
    <property type="component" value="Chromosome"/>
</dbReference>
<evidence type="ECO:0000313" key="1">
    <source>
        <dbReference type="EMBL" id="AEH09017.1"/>
    </source>
</evidence>
<dbReference type="EMBL" id="CP002801">
    <property type="protein sequence ID" value="AEH09017.1"/>
    <property type="molecule type" value="Genomic_DNA"/>
</dbReference>
<dbReference type="AlphaFoldDB" id="F8B3S2"/>
<sequence length="138" mass="15356">MSDLVTLEERANPWHPTASTVDGPVLNFYDIPLLGLFSQDWHHFLYQSILDLEDIGFWVYTPLTEHERIEIETASGNELSTALQKLRDGRKVTVAFAADDGIVMSENLASGSDVVMVKGLLEAVSRRLKLVEQVSVAV</sequence>
<accession>F8B3S2</accession>
<name>F8B3S2_9ACTN</name>
<gene>
    <name evidence="1" type="ordered locus">FsymDg_1557</name>
</gene>
<keyword evidence="2" id="KW-1185">Reference proteome</keyword>
<reference evidence="1 2" key="1">
    <citation type="submission" date="2011-05" db="EMBL/GenBank/DDBJ databases">
        <title>Complete sequence of chromosome of Frankia symbiont of Datisca glomerata.</title>
        <authorList>
            <consortium name="US DOE Joint Genome Institute"/>
            <person name="Lucas S."/>
            <person name="Han J."/>
            <person name="Lapidus A."/>
            <person name="Cheng J.-F."/>
            <person name="Goodwin L."/>
            <person name="Pitluck S."/>
            <person name="Peters L."/>
            <person name="Mikhailova N."/>
            <person name="Chertkov O."/>
            <person name="Teshima H."/>
            <person name="Han C."/>
            <person name="Tapia R."/>
            <person name="Land M."/>
            <person name="Hauser L."/>
            <person name="Kyrpides N."/>
            <person name="Ivanova N."/>
            <person name="Pagani I."/>
            <person name="Berry A."/>
            <person name="Pawlowski K."/>
            <person name="Persson T."/>
            <person name="Vanden Heuvel B."/>
            <person name="Benson D."/>
            <person name="Woyke T."/>
        </authorList>
    </citation>
    <scope>NUCLEOTIDE SEQUENCE [LARGE SCALE GENOMIC DNA]</scope>
    <source>
        <strain evidence="2">4085684</strain>
    </source>
</reference>
<proteinExistence type="predicted"/>
<dbReference type="KEGG" id="fsy:FsymDg_1557"/>
<organism evidence="1 2">
    <name type="scientific">Candidatus Protofrankia datiscae</name>
    <dbReference type="NCBI Taxonomy" id="2716812"/>
    <lineage>
        <taxon>Bacteria</taxon>
        <taxon>Bacillati</taxon>
        <taxon>Actinomycetota</taxon>
        <taxon>Actinomycetes</taxon>
        <taxon>Frankiales</taxon>
        <taxon>Frankiaceae</taxon>
        <taxon>Protofrankia</taxon>
    </lineage>
</organism>
<protein>
    <submittedName>
        <fullName evidence="1">Uncharacterized protein</fullName>
    </submittedName>
</protein>
<dbReference type="RefSeq" id="WP_013872981.1">
    <property type="nucleotide sequence ID" value="NC_015656.1"/>
</dbReference>
<dbReference type="HOGENOM" id="CLU_1852242_0_0_11"/>